<evidence type="ECO:0000313" key="16">
    <source>
        <dbReference type="Proteomes" id="UP000325122"/>
    </source>
</evidence>
<proteinExistence type="inferred from homology"/>
<comment type="subcellular location">
    <subcellularLocation>
        <location evidence="2">Cell membrane</location>
        <topology evidence="2">Multi-pass membrane protein</topology>
    </subcellularLocation>
</comment>
<evidence type="ECO:0000256" key="5">
    <source>
        <dbReference type="ARBA" id="ARBA00022617"/>
    </source>
</evidence>
<evidence type="ECO:0000256" key="6">
    <source>
        <dbReference type="ARBA" id="ARBA00022692"/>
    </source>
</evidence>
<protein>
    <submittedName>
        <fullName evidence="15">Cytochrome b</fullName>
    </submittedName>
</protein>
<dbReference type="InterPro" id="IPR011577">
    <property type="entry name" value="Cyt_b561_bac/Ni-Hgenase"/>
</dbReference>
<dbReference type="Gene3D" id="1.20.950.20">
    <property type="entry name" value="Transmembrane di-heme cytochromes, Chain C"/>
    <property type="match status" value="1"/>
</dbReference>
<evidence type="ECO:0000256" key="8">
    <source>
        <dbReference type="ARBA" id="ARBA00022982"/>
    </source>
</evidence>
<dbReference type="InterPro" id="IPR016174">
    <property type="entry name" value="Di-haem_cyt_TM"/>
</dbReference>
<evidence type="ECO:0000256" key="7">
    <source>
        <dbReference type="ARBA" id="ARBA00022723"/>
    </source>
</evidence>
<feature type="domain" description="Cytochrome b561 bacterial/Ni-hydrogenase" evidence="14">
    <location>
        <begin position="8"/>
        <end position="188"/>
    </location>
</feature>
<name>A0A5M6ZJW3_9PROT</name>
<dbReference type="Pfam" id="PF01292">
    <property type="entry name" value="Ni_hydr_CYTB"/>
    <property type="match status" value="1"/>
</dbReference>
<dbReference type="InterPro" id="IPR052168">
    <property type="entry name" value="Cytochrome_b561_oxidase"/>
</dbReference>
<evidence type="ECO:0000259" key="14">
    <source>
        <dbReference type="Pfam" id="PF01292"/>
    </source>
</evidence>
<dbReference type="PANTHER" id="PTHR30529">
    <property type="entry name" value="CYTOCHROME B561"/>
    <property type="match status" value="1"/>
</dbReference>
<keyword evidence="10" id="KW-0408">Iron</keyword>
<evidence type="ECO:0000256" key="11">
    <source>
        <dbReference type="ARBA" id="ARBA00023136"/>
    </source>
</evidence>
<keyword evidence="6 13" id="KW-0812">Transmembrane</keyword>
<evidence type="ECO:0000256" key="12">
    <source>
        <dbReference type="ARBA" id="ARBA00037975"/>
    </source>
</evidence>
<organism evidence="15 16">
    <name type="scientific">Alkalicaulis satelles</name>
    <dbReference type="NCBI Taxonomy" id="2609175"/>
    <lineage>
        <taxon>Bacteria</taxon>
        <taxon>Pseudomonadati</taxon>
        <taxon>Pseudomonadota</taxon>
        <taxon>Alphaproteobacteria</taxon>
        <taxon>Maricaulales</taxon>
        <taxon>Maricaulaceae</taxon>
        <taxon>Alkalicaulis</taxon>
    </lineage>
</organism>
<evidence type="ECO:0000313" key="15">
    <source>
        <dbReference type="EMBL" id="KAA5805116.1"/>
    </source>
</evidence>
<evidence type="ECO:0000256" key="1">
    <source>
        <dbReference type="ARBA" id="ARBA00001970"/>
    </source>
</evidence>
<keyword evidence="9 13" id="KW-1133">Transmembrane helix</keyword>
<dbReference type="GO" id="GO:0020037">
    <property type="term" value="F:heme binding"/>
    <property type="evidence" value="ECO:0007669"/>
    <property type="project" value="TreeGrafter"/>
</dbReference>
<comment type="similarity">
    <text evidence="12">Belongs to the cytochrome b561 family.</text>
</comment>
<evidence type="ECO:0000256" key="4">
    <source>
        <dbReference type="ARBA" id="ARBA00022475"/>
    </source>
</evidence>
<keyword evidence="3" id="KW-0813">Transport</keyword>
<sequence>MSASPKTYTTVAVAFHWLIAILLVGMVFFGWWMEDLRANISGPQDFAAVQAAYNWHKTVGITILLLSLGRLAWRFTHPVPPLPAHMKPWEKGLARFTHVAFYAVMIGAPIGGWVTASATNFPSRLFNIEGFDLPRLPVPQTEEFYELAGSMHSAGAWLILTLLALHAGAALKHHLIDRDGVLQRMIPGLNVPPQAPKE</sequence>
<keyword evidence="7" id="KW-0479">Metal-binding</keyword>
<keyword evidence="4" id="KW-1003">Cell membrane</keyword>
<keyword evidence="5" id="KW-0349">Heme</keyword>
<comment type="caution">
    <text evidence="15">The sequence shown here is derived from an EMBL/GenBank/DDBJ whole genome shotgun (WGS) entry which is preliminary data.</text>
</comment>
<keyword evidence="11 13" id="KW-0472">Membrane</keyword>
<evidence type="ECO:0000256" key="9">
    <source>
        <dbReference type="ARBA" id="ARBA00022989"/>
    </source>
</evidence>
<feature type="transmembrane region" description="Helical" evidence="13">
    <location>
        <begin position="93"/>
        <end position="116"/>
    </location>
</feature>
<dbReference type="RefSeq" id="WP_150022147.1">
    <property type="nucleotide sequence ID" value="NZ_VWOJ01000001.1"/>
</dbReference>
<dbReference type="AlphaFoldDB" id="A0A5M6ZJW3"/>
<evidence type="ECO:0000256" key="2">
    <source>
        <dbReference type="ARBA" id="ARBA00004651"/>
    </source>
</evidence>
<dbReference type="Proteomes" id="UP000325122">
    <property type="component" value="Unassembled WGS sequence"/>
</dbReference>
<evidence type="ECO:0000256" key="3">
    <source>
        <dbReference type="ARBA" id="ARBA00022448"/>
    </source>
</evidence>
<feature type="transmembrane region" description="Helical" evidence="13">
    <location>
        <begin position="154"/>
        <end position="175"/>
    </location>
</feature>
<keyword evidence="8" id="KW-0249">Electron transport</keyword>
<gene>
    <name evidence="15" type="ORF">F1654_03775</name>
</gene>
<dbReference type="GO" id="GO:0005886">
    <property type="term" value="C:plasma membrane"/>
    <property type="evidence" value="ECO:0007669"/>
    <property type="project" value="UniProtKB-SubCell"/>
</dbReference>
<dbReference type="GO" id="GO:0009055">
    <property type="term" value="F:electron transfer activity"/>
    <property type="evidence" value="ECO:0007669"/>
    <property type="project" value="InterPro"/>
</dbReference>
<keyword evidence="16" id="KW-1185">Reference proteome</keyword>
<dbReference type="GO" id="GO:0046872">
    <property type="term" value="F:metal ion binding"/>
    <property type="evidence" value="ECO:0007669"/>
    <property type="project" value="UniProtKB-KW"/>
</dbReference>
<reference evidence="15 16" key="1">
    <citation type="submission" date="2019-09" db="EMBL/GenBank/DDBJ databases">
        <authorList>
            <person name="Kevbrin V."/>
            <person name="Grouzdev D.S."/>
        </authorList>
    </citation>
    <scope>NUCLEOTIDE SEQUENCE [LARGE SCALE GENOMIC DNA]</scope>
    <source>
        <strain evidence="15 16">G-192</strain>
    </source>
</reference>
<comment type="cofactor">
    <cofactor evidence="1">
        <name>heme b</name>
        <dbReference type="ChEBI" id="CHEBI:60344"/>
    </cofactor>
</comment>
<dbReference type="SUPFAM" id="SSF81342">
    <property type="entry name" value="Transmembrane di-heme cytochromes"/>
    <property type="match status" value="1"/>
</dbReference>
<accession>A0A5M6ZJW3</accession>
<dbReference type="PANTHER" id="PTHR30529:SF1">
    <property type="entry name" value="CYTOCHROME B561 HOMOLOG 2"/>
    <property type="match status" value="1"/>
</dbReference>
<dbReference type="GO" id="GO:0022904">
    <property type="term" value="P:respiratory electron transport chain"/>
    <property type="evidence" value="ECO:0007669"/>
    <property type="project" value="InterPro"/>
</dbReference>
<evidence type="ECO:0000256" key="13">
    <source>
        <dbReference type="SAM" id="Phobius"/>
    </source>
</evidence>
<feature type="transmembrane region" description="Helical" evidence="13">
    <location>
        <begin position="12"/>
        <end position="33"/>
    </location>
</feature>
<feature type="transmembrane region" description="Helical" evidence="13">
    <location>
        <begin position="53"/>
        <end position="73"/>
    </location>
</feature>
<evidence type="ECO:0000256" key="10">
    <source>
        <dbReference type="ARBA" id="ARBA00023004"/>
    </source>
</evidence>
<dbReference type="EMBL" id="VWOJ01000001">
    <property type="protein sequence ID" value="KAA5805116.1"/>
    <property type="molecule type" value="Genomic_DNA"/>
</dbReference>